<evidence type="ECO:0000256" key="1">
    <source>
        <dbReference type="SAM" id="MobiDB-lite"/>
    </source>
</evidence>
<evidence type="ECO:0000313" key="2">
    <source>
        <dbReference type="EMBL" id="CAG6686231.1"/>
    </source>
</evidence>
<feature type="region of interest" description="Disordered" evidence="1">
    <location>
        <begin position="117"/>
        <end position="138"/>
    </location>
</feature>
<dbReference type="EMBL" id="HBUF01275340">
    <property type="protein sequence ID" value="CAG6686231.1"/>
    <property type="molecule type" value="Transcribed_RNA"/>
</dbReference>
<name>A0A8D8TIY7_9HEMI</name>
<feature type="compositionally biased region" description="Polar residues" evidence="1">
    <location>
        <begin position="129"/>
        <end position="138"/>
    </location>
</feature>
<accession>A0A8D8TIY7</accession>
<protein>
    <submittedName>
        <fullName evidence="2">Uncharacterized protein</fullName>
    </submittedName>
</protein>
<feature type="compositionally biased region" description="Basic and acidic residues" evidence="1">
    <location>
        <begin position="45"/>
        <end position="54"/>
    </location>
</feature>
<dbReference type="EMBL" id="HBUF01275337">
    <property type="protein sequence ID" value="CAG6686221.1"/>
    <property type="molecule type" value="Transcribed_RNA"/>
</dbReference>
<proteinExistence type="predicted"/>
<organism evidence="2">
    <name type="scientific">Cacopsylla melanoneura</name>
    <dbReference type="NCBI Taxonomy" id="428564"/>
    <lineage>
        <taxon>Eukaryota</taxon>
        <taxon>Metazoa</taxon>
        <taxon>Ecdysozoa</taxon>
        <taxon>Arthropoda</taxon>
        <taxon>Hexapoda</taxon>
        <taxon>Insecta</taxon>
        <taxon>Pterygota</taxon>
        <taxon>Neoptera</taxon>
        <taxon>Paraneoptera</taxon>
        <taxon>Hemiptera</taxon>
        <taxon>Sternorrhyncha</taxon>
        <taxon>Psylloidea</taxon>
        <taxon>Psyllidae</taxon>
        <taxon>Psyllinae</taxon>
        <taxon>Cacopsylla</taxon>
    </lineage>
</organism>
<dbReference type="AlphaFoldDB" id="A0A8D8TIY7"/>
<feature type="region of interest" description="Disordered" evidence="1">
    <location>
        <begin position="1"/>
        <end position="71"/>
    </location>
</feature>
<reference evidence="2" key="1">
    <citation type="submission" date="2021-05" db="EMBL/GenBank/DDBJ databases">
        <authorList>
            <person name="Alioto T."/>
            <person name="Alioto T."/>
            <person name="Gomez Garrido J."/>
        </authorList>
    </citation>
    <scope>NUCLEOTIDE SEQUENCE</scope>
</reference>
<sequence>MTVAVIMTRTGDHSTSGPRSGPLVRPTGSGGLMRLSRCPAPGVHGETRRNEKGPQDQARPPEGAEAVPPRGEGLDPLCAMLLACPSLLSTYPKQTCWSCVVATRTCTYRPISSSRRPSGWKRFPRTVRSPCSTPARSM</sequence>